<name>A0A7K9I4J3_9PICI</name>
<dbReference type="SMART" id="SM00320">
    <property type="entry name" value="WD40"/>
    <property type="match status" value="3"/>
</dbReference>
<dbReference type="EMBL" id="VWZO01019127">
    <property type="protein sequence ID" value="NXH21013.1"/>
    <property type="molecule type" value="Genomic_DNA"/>
</dbReference>
<feature type="non-terminal residue" evidence="1">
    <location>
        <position position="361"/>
    </location>
</feature>
<dbReference type="OrthoDB" id="9822052at2759"/>
<reference evidence="1 2" key="1">
    <citation type="submission" date="2019-09" db="EMBL/GenBank/DDBJ databases">
        <title>Bird 10,000 Genomes (B10K) Project - Family phase.</title>
        <authorList>
            <person name="Zhang G."/>
        </authorList>
    </citation>
    <scope>NUCLEOTIDE SEQUENCE [LARGE SCALE GENOMIC DNA]</scope>
    <source>
        <strain evidence="1">B10K-DU-001-16</strain>
        <tissue evidence="1">Muscle</tissue>
    </source>
</reference>
<dbReference type="Proteomes" id="UP000534107">
    <property type="component" value="Unassembled WGS sequence"/>
</dbReference>
<evidence type="ECO:0000313" key="1">
    <source>
        <dbReference type="EMBL" id="NXH21013.1"/>
    </source>
</evidence>
<accession>A0A7K9I4J3</accession>
<dbReference type="InterPro" id="IPR036322">
    <property type="entry name" value="WD40_repeat_dom_sf"/>
</dbReference>
<dbReference type="GO" id="GO:0000922">
    <property type="term" value="C:spindle pole"/>
    <property type="evidence" value="ECO:0007669"/>
    <property type="project" value="TreeGrafter"/>
</dbReference>
<dbReference type="SUPFAM" id="SSF50978">
    <property type="entry name" value="WD40 repeat-like"/>
    <property type="match status" value="1"/>
</dbReference>
<feature type="non-terminal residue" evidence="1">
    <location>
        <position position="1"/>
    </location>
</feature>
<dbReference type="PANTHER" id="PTHR46947">
    <property type="entry name" value="WD REPEAT-CONTAINING PROTEIN 73"/>
    <property type="match status" value="1"/>
</dbReference>
<keyword evidence="2" id="KW-1185">Reference proteome</keyword>
<dbReference type="PANTHER" id="PTHR46947:SF1">
    <property type="entry name" value="WD REPEAT-CONTAINING PROTEIN 73"/>
    <property type="match status" value="1"/>
</dbReference>
<comment type="caution">
    <text evidence="1">The sequence shown here is derived from an EMBL/GenBank/DDBJ whole genome shotgun (WGS) entry which is preliminary data.</text>
</comment>
<dbReference type="InterPro" id="IPR042795">
    <property type="entry name" value="Wdr73"/>
</dbReference>
<dbReference type="Gene3D" id="2.130.10.10">
    <property type="entry name" value="YVTN repeat-like/Quinoprotein amine dehydrogenase"/>
    <property type="match status" value="1"/>
</dbReference>
<organism evidence="1 2">
    <name type="scientific">Bucco capensis</name>
    <name type="common">collared puffbird</name>
    <dbReference type="NCBI Taxonomy" id="135168"/>
    <lineage>
        <taxon>Eukaryota</taxon>
        <taxon>Metazoa</taxon>
        <taxon>Chordata</taxon>
        <taxon>Craniata</taxon>
        <taxon>Vertebrata</taxon>
        <taxon>Euteleostomi</taxon>
        <taxon>Archelosauria</taxon>
        <taxon>Archosauria</taxon>
        <taxon>Dinosauria</taxon>
        <taxon>Saurischia</taxon>
        <taxon>Theropoda</taxon>
        <taxon>Coelurosauria</taxon>
        <taxon>Aves</taxon>
        <taxon>Neognathae</taxon>
        <taxon>Neoaves</taxon>
        <taxon>Telluraves</taxon>
        <taxon>Coraciimorphae</taxon>
        <taxon>Piciformes</taxon>
        <taxon>Bucconidae</taxon>
        <taxon>Bucco</taxon>
    </lineage>
</organism>
<dbReference type="GO" id="GO:0031122">
    <property type="term" value="P:cytoplasmic microtubule organization"/>
    <property type="evidence" value="ECO:0007669"/>
    <property type="project" value="TreeGrafter"/>
</dbReference>
<dbReference type="AlphaFoldDB" id="A0A7K9I4J3"/>
<evidence type="ECO:0000313" key="2">
    <source>
        <dbReference type="Proteomes" id="UP000534107"/>
    </source>
</evidence>
<dbReference type="InterPro" id="IPR001680">
    <property type="entry name" value="WD40_rpt"/>
</dbReference>
<dbReference type="InterPro" id="IPR015943">
    <property type="entry name" value="WD40/YVTN_repeat-like_dom_sf"/>
</dbReference>
<protein>
    <submittedName>
        <fullName evidence="1">WDR73 protein</fullName>
    </submittedName>
</protein>
<sequence>YEELHTFDLQAPTRLIEWAPENRICVAGYEESGRNEILQLVPPATLQVKETPSLFPERDFKVECGGFSERPVCSLKPVPGTRFLVTSGPPDSSLQLWQMPAEDSNVIECLSDIPTGNSPGQPWAKIATISAKAAWVLHGSRLNSVQITDVDSRKSVYLAASRSSEELSGLAFLDCSTLLLCCAQGQLCLADLRQPQRALEPVSMALEQGTERWCMAVRHGAQGSDWSSQPIARLSSAGHLILTDLRKILEPLASAKCRVPSPGSGAEFLCVTWAPALEGCLAVSGFDGTVHIYNSQSWSSPGLEAEPTFIHRGHAVGRGSSSDPPLVTAHTWHPQKPRTLLSAASDGSLHAWDWVQPDGKC</sequence>
<dbReference type="GO" id="GO:0005829">
    <property type="term" value="C:cytosol"/>
    <property type="evidence" value="ECO:0007669"/>
    <property type="project" value="TreeGrafter"/>
</dbReference>
<proteinExistence type="predicted"/>
<gene>
    <name evidence="1" type="primary">Wdr73</name>
    <name evidence="1" type="ORF">BUCCAP_R13131</name>
</gene>